<dbReference type="SUPFAM" id="SSF55811">
    <property type="entry name" value="Nudix"/>
    <property type="match status" value="1"/>
</dbReference>
<comment type="cofactor">
    <cofactor evidence="14">
        <name>[4Fe-4S] cluster</name>
        <dbReference type="ChEBI" id="CHEBI:49883"/>
    </cofactor>
    <text evidence="14">Binds 1 [4Fe-4S] cluster.</text>
</comment>
<dbReference type="Gene3D" id="1.10.340.30">
    <property type="entry name" value="Hypothetical protein, domain 2"/>
    <property type="match status" value="1"/>
</dbReference>
<dbReference type="InterPro" id="IPR044298">
    <property type="entry name" value="MIG/MutY"/>
</dbReference>
<dbReference type="GO" id="GO:0046872">
    <property type="term" value="F:metal ion binding"/>
    <property type="evidence" value="ECO:0007669"/>
    <property type="project" value="UniProtKB-UniRule"/>
</dbReference>
<dbReference type="InterPro" id="IPR004036">
    <property type="entry name" value="Endonuclease-III-like_CS2"/>
</dbReference>
<dbReference type="InterPro" id="IPR015797">
    <property type="entry name" value="NUDIX_hydrolase-like_dom_sf"/>
</dbReference>
<dbReference type="PANTHER" id="PTHR42944">
    <property type="entry name" value="ADENINE DNA GLYCOSYLASE"/>
    <property type="match status" value="1"/>
</dbReference>
<dbReference type="EMBL" id="CP135018">
    <property type="protein sequence ID" value="XAJ80831.1"/>
    <property type="molecule type" value="Genomic_DNA"/>
</dbReference>
<dbReference type="EC" id="3.2.2.31" evidence="4 14"/>
<evidence type="ECO:0000256" key="3">
    <source>
        <dbReference type="ARBA" id="ARBA00008343"/>
    </source>
</evidence>
<evidence type="ECO:0000256" key="9">
    <source>
        <dbReference type="ARBA" id="ARBA00022801"/>
    </source>
</evidence>
<accession>A0AAU6W5B4</accession>
<dbReference type="InterPro" id="IPR003265">
    <property type="entry name" value="HhH-GPD_domain"/>
</dbReference>
<evidence type="ECO:0000256" key="6">
    <source>
        <dbReference type="ARBA" id="ARBA00022485"/>
    </source>
</evidence>
<dbReference type="NCBIfam" id="TIGR01084">
    <property type="entry name" value="mutY"/>
    <property type="match status" value="1"/>
</dbReference>
<dbReference type="SMART" id="SM00478">
    <property type="entry name" value="ENDO3c"/>
    <property type="match status" value="1"/>
</dbReference>
<dbReference type="InterPro" id="IPR003651">
    <property type="entry name" value="Endonuclease3_FeS-loop_motif"/>
</dbReference>
<dbReference type="InterPro" id="IPR011257">
    <property type="entry name" value="DNA_glycosylase"/>
</dbReference>
<dbReference type="CDD" id="cd00056">
    <property type="entry name" value="ENDO3c"/>
    <property type="match status" value="1"/>
</dbReference>
<protein>
    <recommendedName>
        <fullName evidence="5 14">Adenine DNA glycosylase</fullName>
        <ecNumber evidence="4 14">3.2.2.31</ecNumber>
    </recommendedName>
</protein>
<evidence type="ECO:0000256" key="5">
    <source>
        <dbReference type="ARBA" id="ARBA00022023"/>
    </source>
</evidence>
<dbReference type="InterPro" id="IPR004035">
    <property type="entry name" value="Endouclease-III_FeS-bd_BS"/>
</dbReference>
<dbReference type="Gene3D" id="3.90.79.10">
    <property type="entry name" value="Nucleoside Triphosphate Pyrophosphohydrolase"/>
    <property type="match status" value="1"/>
</dbReference>
<dbReference type="GO" id="GO:0035485">
    <property type="term" value="F:adenine/guanine mispair binding"/>
    <property type="evidence" value="ECO:0007669"/>
    <property type="project" value="TreeGrafter"/>
</dbReference>
<evidence type="ECO:0000256" key="11">
    <source>
        <dbReference type="ARBA" id="ARBA00023014"/>
    </source>
</evidence>
<name>A0AAU6W5B4_9GAMM</name>
<evidence type="ECO:0000256" key="7">
    <source>
        <dbReference type="ARBA" id="ARBA00022723"/>
    </source>
</evidence>
<reference evidence="16" key="1">
    <citation type="submission" date="2024-06" db="EMBL/GenBank/DDBJ databases">
        <title>Unveiling Genomic Reduction in Obligate Endosymbionts Buchnera of Aphids: Insights from Phylogenomic Comparative Analysis with Novel Genome Data and Co-obligate Endosymbionts.</title>
        <authorList>
            <person name="Lu C."/>
            <person name="Zou T."/>
            <person name="Liu Q."/>
            <person name="Huang X."/>
        </authorList>
    </citation>
    <scope>NUCLEOTIDE SEQUENCE</scope>
    <source>
        <strain evidence="16">Aphau13</strain>
    </source>
</reference>
<dbReference type="InterPro" id="IPR000445">
    <property type="entry name" value="HhH_motif"/>
</dbReference>
<keyword evidence="10 14" id="KW-0408">Iron</keyword>
<evidence type="ECO:0000256" key="2">
    <source>
        <dbReference type="ARBA" id="ARBA00002933"/>
    </source>
</evidence>
<dbReference type="InterPro" id="IPR029119">
    <property type="entry name" value="MutY_C"/>
</dbReference>
<evidence type="ECO:0000259" key="15">
    <source>
        <dbReference type="SMART" id="SM00478"/>
    </source>
</evidence>
<evidence type="ECO:0000256" key="8">
    <source>
        <dbReference type="ARBA" id="ARBA00022763"/>
    </source>
</evidence>
<dbReference type="AlphaFoldDB" id="A0AAU6W5B4"/>
<keyword evidence="6" id="KW-0004">4Fe-4S</keyword>
<comment type="function">
    <text evidence="2">Adenine glycosylase active on G-A mispairs. MutY also corrects error-prone DNA synthesis past GO lesions which are due to the oxidatively damaged form of guanine: 7,8-dihydro-8-oxoguanine (8-oxo-dGTP).</text>
</comment>
<feature type="domain" description="HhH-GPD" evidence="15">
    <location>
        <begin position="39"/>
        <end position="190"/>
    </location>
</feature>
<dbReference type="SUPFAM" id="SSF48150">
    <property type="entry name" value="DNA-glycosylase"/>
    <property type="match status" value="1"/>
</dbReference>
<keyword evidence="8 14" id="KW-0227">DNA damage</keyword>
<dbReference type="SMART" id="SM00525">
    <property type="entry name" value="FES"/>
    <property type="match status" value="1"/>
</dbReference>
<evidence type="ECO:0000256" key="13">
    <source>
        <dbReference type="ARBA" id="ARBA00023295"/>
    </source>
</evidence>
<dbReference type="FunFam" id="1.10.340.30:FF:000002">
    <property type="entry name" value="Adenine DNA glycosylase"/>
    <property type="match status" value="1"/>
</dbReference>
<evidence type="ECO:0000256" key="4">
    <source>
        <dbReference type="ARBA" id="ARBA00012045"/>
    </source>
</evidence>
<dbReference type="Gene3D" id="1.10.1670.10">
    <property type="entry name" value="Helix-hairpin-Helix base-excision DNA repair enzymes (C-terminal)"/>
    <property type="match status" value="1"/>
</dbReference>
<evidence type="ECO:0000313" key="16">
    <source>
        <dbReference type="EMBL" id="XAJ80831.1"/>
    </source>
</evidence>
<comment type="catalytic activity">
    <reaction evidence="1 14">
        <text>Hydrolyzes free adenine bases from 7,8-dihydro-8-oxoguanine:adenine mismatched double-stranded DNA, leaving an apurinic site.</text>
        <dbReference type="EC" id="3.2.2.31"/>
    </reaction>
</comment>
<dbReference type="PROSITE" id="PS00764">
    <property type="entry name" value="ENDONUCLEASE_III_1"/>
    <property type="match status" value="1"/>
</dbReference>
<dbReference type="GO" id="GO:0006284">
    <property type="term" value="P:base-excision repair"/>
    <property type="evidence" value="ECO:0007669"/>
    <property type="project" value="UniProtKB-UniRule"/>
</dbReference>
<dbReference type="Pfam" id="PF00633">
    <property type="entry name" value="HHH"/>
    <property type="match status" value="1"/>
</dbReference>
<dbReference type="GO" id="GO:0000701">
    <property type="term" value="F:purine-specific mismatch base pair DNA N-glycosylase activity"/>
    <property type="evidence" value="ECO:0007669"/>
    <property type="project" value="UniProtKB-EC"/>
</dbReference>
<keyword evidence="11" id="KW-0411">Iron-sulfur</keyword>
<gene>
    <name evidence="16" type="primary">mutY</name>
    <name evidence="16" type="ORF">RJT31_02785</name>
</gene>
<sequence length="346" mass="41091">MTFYIFSQSVLNWYHLHGRKNLPWQKDKTLYKIWISEIMLQQTKVKTVIPYFNKFISKFPNLSSLNNSTLNDILYLWSGLGYYKRAHNIYETSKIIQKQFNGNFPENIENLTKLPGIGKSTAGAILSFSLNYFFSILDGNVKRILIRYYGIIGCSNNTSTEKKLWNLIEKITPMHNTGAFNQGIIDIGALICTFKSPKCNLCPINIKCIAYKEKKWDKYSFKKKQQIKTKKKYWFIIVRSQDKVWIQKNTIKNIWKNLFCFPSFEKKNQAIQWLLKNKINVQKYKKINSFKYEFSHFKMQVTPILIELFFKDDFYHIEEKGTWYQLKNPQKIGIPKLVEKILKLLI</sequence>
<keyword evidence="13 14" id="KW-0326">Glycosidase</keyword>
<evidence type="ECO:0000256" key="12">
    <source>
        <dbReference type="ARBA" id="ARBA00023204"/>
    </source>
</evidence>
<dbReference type="Pfam" id="PF14815">
    <property type="entry name" value="NUDIX_4"/>
    <property type="match status" value="1"/>
</dbReference>
<organism evidence="16">
    <name type="scientific">Buchnera aphidicola</name>
    <name type="common">Aphis aurantii</name>
    <dbReference type="NCBI Taxonomy" id="1470492"/>
    <lineage>
        <taxon>Bacteria</taxon>
        <taxon>Pseudomonadati</taxon>
        <taxon>Pseudomonadota</taxon>
        <taxon>Gammaproteobacteria</taxon>
        <taxon>Enterobacterales</taxon>
        <taxon>Erwiniaceae</taxon>
        <taxon>Buchnera</taxon>
    </lineage>
</organism>
<keyword evidence="7" id="KW-0479">Metal-binding</keyword>
<evidence type="ECO:0000256" key="10">
    <source>
        <dbReference type="ARBA" id="ARBA00023004"/>
    </source>
</evidence>
<evidence type="ECO:0000256" key="14">
    <source>
        <dbReference type="RuleBase" id="RU365096"/>
    </source>
</evidence>
<dbReference type="PANTHER" id="PTHR42944:SF1">
    <property type="entry name" value="ADENINE DNA GLYCOSYLASE"/>
    <property type="match status" value="1"/>
</dbReference>
<evidence type="ECO:0000256" key="1">
    <source>
        <dbReference type="ARBA" id="ARBA00000843"/>
    </source>
</evidence>
<dbReference type="GO" id="GO:0006298">
    <property type="term" value="P:mismatch repair"/>
    <property type="evidence" value="ECO:0007669"/>
    <property type="project" value="TreeGrafter"/>
</dbReference>
<dbReference type="PROSITE" id="PS01155">
    <property type="entry name" value="ENDONUCLEASE_III_2"/>
    <property type="match status" value="1"/>
</dbReference>
<proteinExistence type="inferred from homology"/>
<dbReference type="CDD" id="cd03431">
    <property type="entry name" value="NUDIX_DNA_Glycosylase_C-MutY"/>
    <property type="match status" value="1"/>
</dbReference>
<keyword evidence="12" id="KW-0234">DNA repair</keyword>
<dbReference type="Pfam" id="PF00730">
    <property type="entry name" value="HhH-GPD"/>
    <property type="match status" value="1"/>
</dbReference>
<dbReference type="InterPro" id="IPR023170">
    <property type="entry name" value="HhH_base_excis_C"/>
</dbReference>
<comment type="similarity">
    <text evidence="3 14">Belongs to the Nth/MutY family.</text>
</comment>
<dbReference type="GO" id="GO:0051539">
    <property type="term" value="F:4 iron, 4 sulfur cluster binding"/>
    <property type="evidence" value="ECO:0007669"/>
    <property type="project" value="UniProtKB-UniRule"/>
</dbReference>
<keyword evidence="9" id="KW-0378">Hydrolase</keyword>
<dbReference type="RefSeq" id="WP_343154211.1">
    <property type="nucleotide sequence ID" value="NZ_CP135018.1"/>
</dbReference>
<dbReference type="InterPro" id="IPR005760">
    <property type="entry name" value="A/G_AdeGlyc_MutY"/>
</dbReference>
<dbReference type="GO" id="GO:0034039">
    <property type="term" value="F:8-oxo-7,8-dihydroguanine DNA N-glycosylase activity"/>
    <property type="evidence" value="ECO:0007669"/>
    <property type="project" value="TreeGrafter"/>
</dbReference>
<dbReference type="GO" id="GO:0032357">
    <property type="term" value="F:oxidized purine DNA binding"/>
    <property type="evidence" value="ECO:0007669"/>
    <property type="project" value="TreeGrafter"/>
</dbReference>